<sequence>MYNYPVLSCFVTFCKDNKVRIHTSRSKQAITGFRDTTNDRNFTRQDVNQQRDFNIPGKSRSRRSFVRPLFSMFNPLCKKTFRARAVVVYRGSGLKLTCDPCGYVRERIVWTKLPLESFYQSADSLDIKETIIPRNEEIDNTFQQGGNDVGIFYGDDMALGIRRAIESNAGIYQCKVKSPFQDNSYIDSRMIFVNVFATKMKFI</sequence>
<dbReference type="InterPro" id="IPR007110">
    <property type="entry name" value="Ig-like_dom"/>
</dbReference>
<dbReference type="Gene3D" id="2.60.40.10">
    <property type="entry name" value="Immunoglobulins"/>
    <property type="match status" value="1"/>
</dbReference>
<dbReference type="EMBL" id="MRZV01000303">
    <property type="protein sequence ID" value="PIK53059.1"/>
    <property type="molecule type" value="Genomic_DNA"/>
</dbReference>
<reference evidence="2 3" key="1">
    <citation type="journal article" date="2017" name="PLoS Biol.">
        <title>The sea cucumber genome provides insights into morphological evolution and visceral regeneration.</title>
        <authorList>
            <person name="Zhang X."/>
            <person name="Sun L."/>
            <person name="Yuan J."/>
            <person name="Sun Y."/>
            <person name="Gao Y."/>
            <person name="Zhang L."/>
            <person name="Li S."/>
            <person name="Dai H."/>
            <person name="Hamel J.F."/>
            <person name="Liu C."/>
            <person name="Yu Y."/>
            <person name="Liu S."/>
            <person name="Lin W."/>
            <person name="Guo K."/>
            <person name="Jin S."/>
            <person name="Xu P."/>
            <person name="Storey K.B."/>
            <person name="Huan P."/>
            <person name="Zhang T."/>
            <person name="Zhou Y."/>
            <person name="Zhang J."/>
            <person name="Lin C."/>
            <person name="Li X."/>
            <person name="Xing L."/>
            <person name="Huo D."/>
            <person name="Sun M."/>
            <person name="Wang L."/>
            <person name="Mercier A."/>
            <person name="Li F."/>
            <person name="Yang H."/>
            <person name="Xiang J."/>
        </authorList>
    </citation>
    <scope>NUCLEOTIDE SEQUENCE [LARGE SCALE GENOMIC DNA]</scope>
    <source>
        <strain evidence="2">Shaxun</strain>
        <tissue evidence="2">Muscle</tissue>
    </source>
</reference>
<evidence type="ECO:0000259" key="1">
    <source>
        <dbReference type="PROSITE" id="PS50835"/>
    </source>
</evidence>
<dbReference type="AlphaFoldDB" id="A0A2G8KYH4"/>
<dbReference type="PROSITE" id="PS50835">
    <property type="entry name" value="IG_LIKE"/>
    <property type="match status" value="1"/>
</dbReference>
<organism evidence="2 3">
    <name type="scientific">Stichopus japonicus</name>
    <name type="common">Sea cucumber</name>
    <dbReference type="NCBI Taxonomy" id="307972"/>
    <lineage>
        <taxon>Eukaryota</taxon>
        <taxon>Metazoa</taxon>
        <taxon>Echinodermata</taxon>
        <taxon>Eleutherozoa</taxon>
        <taxon>Echinozoa</taxon>
        <taxon>Holothuroidea</taxon>
        <taxon>Aspidochirotacea</taxon>
        <taxon>Aspidochirotida</taxon>
        <taxon>Stichopodidae</taxon>
        <taxon>Apostichopus</taxon>
    </lineage>
</organism>
<dbReference type="InterPro" id="IPR036179">
    <property type="entry name" value="Ig-like_dom_sf"/>
</dbReference>
<dbReference type="SUPFAM" id="SSF48726">
    <property type="entry name" value="Immunoglobulin"/>
    <property type="match status" value="1"/>
</dbReference>
<evidence type="ECO:0000313" key="3">
    <source>
        <dbReference type="Proteomes" id="UP000230750"/>
    </source>
</evidence>
<protein>
    <recommendedName>
        <fullName evidence="1">Ig-like domain-containing protein</fullName>
    </recommendedName>
</protein>
<keyword evidence="3" id="KW-1185">Reference proteome</keyword>
<dbReference type="Proteomes" id="UP000230750">
    <property type="component" value="Unassembled WGS sequence"/>
</dbReference>
<gene>
    <name evidence="2" type="ORF">BSL78_10044</name>
</gene>
<accession>A0A2G8KYH4</accession>
<name>A0A2G8KYH4_STIJA</name>
<comment type="caution">
    <text evidence="2">The sequence shown here is derived from an EMBL/GenBank/DDBJ whole genome shotgun (WGS) entry which is preliminary data.</text>
</comment>
<evidence type="ECO:0000313" key="2">
    <source>
        <dbReference type="EMBL" id="PIK53059.1"/>
    </source>
</evidence>
<proteinExistence type="predicted"/>
<feature type="domain" description="Ig-like" evidence="1">
    <location>
        <begin position="68"/>
        <end position="192"/>
    </location>
</feature>
<dbReference type="InterPro" id="IPR013783">
    <property type="entry name" value="Ig-like_fold"/>
</dbReference>